<dbReference type="InterPro" id="IPR006311">
    <property type="entry name" value="TAT_signal"/>
</dbReference>
<dbReference type="InterPro" id="IPR022388">
    <property type="entry name" value="CHP03808"/>
</dbReference>
<dbReference type="SMART" id="SM00710">
    <property type="entry name" value="PbH1"/>
    <property type="match status" value="10"/>
</dbReference>
<dbReference type="InterPro" id="IPR007742">
    <property type="entry name" value="NosD_dom"/>
</dbReference>
<feature type="domain" description="Periplasmic copper-binding protein NosD beta helix" evidence="2">
    <location>
        <begin position="233"/>
        <end position="441"/>
    </location>
</feature>
<evidence type="ECO:0000256" key="1">
    <source>
        <dbReference type="SAM" id="SignalP"/>
    </source>
</evidence>
<dbReference type="InterPro" id="IPR022444">
    <property type="entry name" value="Cofactor-bd_rpt"/>
</dbReference>
<dbReference type="NCBIfam" id="TIGR03807">
    <property type="entry name" value="RR_fam_repeat"/>
    <property type="match status" value="2"/>
</dbReference>
<dbReference type="InterPro" id="IPR039448">
    <property type="entry name" value="Beta_helix"/>
</dbReference>
<dbReference type="PANTHER" id="PTHR36453:SF1">
    <property type="entry name" value="RIGHT HANDED BETA HELIX DOMAIN-CONTAINING PROTEIN"/>
    <property type="match status" value="1"/>
</dbReference>
<dbReference type="Gene3D" id="2.160.20.10">
    <property type="entry name" value="Single-stranded right-handed beta-helix, Pectin lyase-like"/>
    <property type="match status" value="1"/>
</dbReference>
<dbReference type="Pfam" id="PF05048">
    <property type="entry name" value="NosD"/>
    <property type="match status" value="1"/>
</dbReference>
<feature type="chain" id="PRO_5030920695" evidence="1">
    <location>
        <begin position="27"/>
        <end position="456"/>
    </location>
</feature>
<keyword evidence="1" id="KW-0732">Signal</keyword>
<feature type="signal peptide" evidence="1">
    <location>
        <begin position="1"/>
        <end position="26"/>
    </location>
</feature>
<protein>
    <submittedName>
        <fullName evidence="4">Putative secreted repeat protein (TIGR03808 family)</fullName>
    </submittedName>
</protein>
<dbReference type="NCBIfam" id="TIGR03808">
    <property type="entry name" value="RR_plus_rpt_1"/>
    <property type="match status" value="1"/>
</dbReference>
<evidence type="ECO:0000313" key="4">
    <source>
        <dbReference type="EMBL" id="MBB6225635.1"/>
    </source>
</evidence>
<dbReference type="InterPro" id="IPR006626">
    <property type="entry name" value="PbH1"/>
</dbReference>
<dbReference type="PROSITE" id="PS51318">
    <property type="entry name" value="TAT"/>
    <property type="match status" value="1"/>
</dbReference>
<dbReference type="Proteomes" id="UP000517187">
    <property type="component" value="Unassembled WGS sequence"/>
</dbReference>
<dbReference type="SUPFAM" id="SSF51126">
    <property type="entry name" value="Pectin lyase-like"/>
    <property type="match status" value="1"/>
</dbReference>
<sequence>MPSRRDMLFFLAAAAVAGGSAPRALGAPLAAAGQPDLRGAIDAVEYRAIPEGGDRKTRNLQQMIEQAARENVPVFLPPGTYRVANLNLPDNTRITGVAGASRIVYTGEGHLLAAANVRRIELSNLVIDGGNRRLGDSAGGLVQFTGVDEVLIDNCEIGGSRKHGLQLERCGGRIERSRISGAAQAGLYAVDSANLSITGNTVTDCGNGGILVHRWNKAEDGTVVSGNRISNIRANDGGTGQNGNGINIFRADGVMVVNNHISDCAFTAIRANSASDIQISNNQCRRSGETAIYVEFAFEGAVVSANMIDGAANGISIANFDEGGRLATVTGNVVRNLTLKGPYKHEVGFGIGIAAEADTLISANVIEGAPRWGMQIGWGPYLRNVVVSGNVVRQAPVGCAVSVADGAGTAVITDNVFQETAEGAVLGFQWEKKVSAEMAGGGAPYKQLTVERNRVS</sequence>
<dbReference type="AlphaFoldDB" id="A0A7W9ZZE1"/>
<evidence type="ECO:0000259" key="2">
    <source>
        <dbReference type="Pfam" id="PF05048"/>
    </source>
</evidence>
<name>A0A7W9ZZE1_RHILE</name>
<proteinExistence type="predicted"/>
<dbReference type="InterPro" id="IPR011050">
    <property type="entry name" value="Pectin_lyase_fold/virulence"/>
</dbReference>
<evidence type="ECO:0000259" key="3">
    <source>
        <dbReference type="Pfam" id="PF13229"/>
    </source>
</evidence>
<feature type="domain" description="Right handed beta helix" evidence="3">
    <location>
        <begin position="118"/>
        <end position="217"/>
    </location>
</feature>
<reference evidence="4 5" key="1">
    <citation type="submission" date="2020-08" db="EMBL/GenBank/DDBJ databases">
        <title>Genomic Encyclopedia of Type Strains, Phase IV (KMG-V): Genome sequencing to study the core and pangenomes of soil and plant-associated prokaryotes.</title>
        <authorList>
            <person name="Whitman W."/>
        </authorList>
    </citation>
    <scope>NUCLEOTIDE SEQUENCE [LARGE SCALE GENOMIC DNA]</scope>
    <source>
        <strain evidence="4 5">SEMIA 4011</strain>
    </source>
</reference>
<dbReference type="InterPro" id="IPR012334">
    <property type="entry name" value="Pectin_lyas_fold"/>
</dbReference>
<gene>
    <name evidence="4" type="ORF">GGE66_006668</name>
</gene>
<comment type="caution">
    <text evidence="4">The sequence shown here is derived from an EMBL/GenBank/DDBJ whole genome shotgun (WGS) entry which is preliminary data.</text>
</comment>
<dbReference type="PANTHER" id="PTHR36453">
    <property type="entry name" value="SECRETED PROTEIN-RELATED"/>
    <property type="match status" value="1"/>
</dbReference>
<dbReference type="Pfam" id="PF13229">
    <property type="entry name" value="Beta_helix"/>
    <property type="match status" value="1"/>
</dbReference>
<evidence type="ECO:0000313" key="5">
    <source>
        <dbReference type="Proteomes" id="UP000517187"/>
    </source>
</evidence>
<dbReference type="RefSeq" id="WP_184698104.1">
    <property type="nucleotide sequence ID" value="NZ_JACIIJ010000032.1"/>
</dbReference>
<accession>A0A7W9ZZE1</accession>
<organism evidence="4 5">
    <name type="scientific">Rhizobium leguminosarum</name>
    <dbReference type="NCBI Taxonomy" id="384"/>
    <lineage>
        <taxon>Bacteria</taxon>
        <taxon>Pseudomonadati</taxon>
        <taxon>Pseudomonadota</taxon>
        <taxon>Alphaproteobacteria</taxon>
        <taxon>Hyphomicrobiales</taxon>
        <taxon>Rhizobiaceae</taxon>
        <taxon>Rhizobium/Agrobacterium group</taxon>
        <taxon>Rhizobium</taxon>
    </lineage>
</organism>
<dbReference type="EMBL" id="JACIIJ010000032">
    <property type="protein sequence ID" value="MBB6225635.1"/>
    <property type="molecule type" value="Genomic_DNA"/>
</dbReference>